<dbReference type="Proteomes" id="UP000006558">
    <property type="component" value="Chromosome"/>
</dbReference>
<dbReference type="AlphaFoldDB" id="A5IKF1"/>
<evidence type="ECO:0000256" key="3">
    <source>
        <dbReference type="ARBA" id="ARBA00006743"/>
    </source>
</evidence>
<dbReference type="SUPFAM" id="SSF51730">
    <property type="entry name" value="FAD-linked oxidoreductase"/>
    <property type="match status" value="1"/>
</dbReference>
<dbReference type="PANTHER" id="PTHR45754:SF3">
    <property type="entry name" value="METHYLENETETRAHYDROFOLATE REDUCTASE (NADPH)"/>
    <property type="match status" value="1"/>
</dbReference>
<reference evidence="10" key="1">
    <citation type="submission" date="2007-05" db="EMBL/GenBank/DDBJ databases">
        <title>Complete sequence of Thermotoga petrophila RKU-1.</title>
        <authorList>
            <consortium name="US DOE Joint Genome Institute"/>
            <person name="Copeland A."/>
            <person name="Lucas S."/>
            <person name="Lapidus A."/>
            <person name="Barry K."/>
            <person name="Glavina del Rio T."/>
            <person name="Dalin E."/>
            <person name="Tice H."/>
            <person name="Pitluck S."/>
            <person name="Sims D."/>
            <person name="Brettin T."/>
            <person name="Bruce D."/>
            <person name="Detter J.C."/>
            <person name="Han C."/>
            <person name="Tapia R."/>
            <person name="Schmutz J."/>
            <person name="Larimer F."/>
            <person name="Land M."/>
            <person name="Hauser L."/>
            <person name="Kyrpides N."/>
            <person name="Mikhailova N."/>
            <person name="Nelson K."/>
            <person name="Gogarten J.P."/>
            <person name="Noll K."/>
            <person name="Richardson P."/>
        </authorList>
    </citation>
    <scope>NUCLEOTIDE SEQUENCE [LARGE SCALE GENOMIC DNA]</scope>
    <source>
        <strain evidence="10">ATCC BAA-488 / DSM 13995 / JCM 10881 / RKU-1</strain>
    </source>
</reference>
<dbReference type="InterPro" id="IPR029041">
    <property type="entry name" value="FAD-linked_oxidoreductase-like"/>
</dbReference>
<dbReference type="PANTHER" id="PTHR45754">
    <property type="entry name" value="METHYLENETETRAHYDROFOLATE REDUCTASE"/>
    <property type="match status" value="1"/>
</dbReference>
<dbReference type="KEGG" id="tpt:Tpet_0654"/>
<keyword evidence="5 8" id="KW-0274">FAD</keyword>
<dbReference type="CDD" id="cd00537">
    <property type="entry name" value="MTHFR"/>
    <property type="match status" value="1"/>
</dbReference>
<dbReference type="GO" id="GO:0035999">
    <property type="term" value="P:tetrahydrofolate interconversion"/>
    <property type="evidence" value="ECO:0007669"/>
    <property type="project" value="UniProtKB-UniPathway"/>
</dbReference>
<gene>
    <name evidence="9" type="ordered locus">Tpet_0654</name>
</gene>
<organism evidence="9 10">
    <name type="scientific">Thermotoga petrophila (strain ATCC BAA-488 / DSM 13995 / JCM 10881 / RKU-1)</name>
    <dbReference type="NCBI Taxonomy" id="390874"/>
    <lineage>
        <taxon>Bacteria</taxon>
        <taxon>Thermotogati</taxon>
        <taxon>Thermotogota</taxon>
        <taxon>Thermotogae</taxon>
        <taxon>Thermotogales</taxon>
        <taxon>Thermotogaceae</taxon>
        <taxon>Thermotoga</taxon>
    </lineage>
</organism>
<dbReference type="STRING" id="390874.Tpet_0654"/>
<evidence type="ECO:0000256" key="4">
    <source>
        <dbReference type="ARBA" id="ARBA00022630"/>
    </source>
</evidence>
<evidence type="ECO:0000256" key="7">
    <source>
        <dbReference type="ARBA" id="ARBA00048628"/>
    </source>
</evidence>
<keyword evidence="4 8" id="KW-0285">Flavoprotein</keyword>
<dbReference type="RefSeq" id="WP_011943264.1">
    <property type="nucleotide sequence ID" value="NC_009486.1"/>
</dbReference>
<evidence type="ECO:0000256" key="2">
    <source>
        <dbReference type="ARBA" id="ARBA00004777"/>
    </source>
</evidence>
<dbReference type="GO" id="GO:0009086">
    <property type="term" value="P:methionine biosynthetic process"/>
    <property type="evidence" value="ECO:0007669"/>
    <property type="project" value="TreeGrafter"/>
</dbReference>
<evidence type="ECO:0000256" key="6">
    <source>
        <dbReference type="ARBA" id="ARBA00023002"/>
    </source>
</evidence>
<evidence type="ECO:0000256" key="5">
    <source>
        <dbReference type="ARBA" id="ARBA00022827"/>
    </source>
</evidence>
<comment type="similarity">
    <text evidence="3 8">Belongs to the methylenetetrahydrofolate reductase family.</text>
</comment>
<dbReference type="Pfam" id="PF02219">
    <property type="entry name" value="MTHFR"/>
    <property type="match status" value="1"/>
</dbReference>
<comment type="pathway">
    <text evidence="2 8">One-carbon metabolism; tetrahydrofolate interconversion.</text>
</comment>
<dbReference type="GO" id="GO:0005829">
    <property type="term" value="C:cytosol"/>
    <property type="evidence" value="ECO:0007669"/>
    <property type="project" value="TreeGrafter"/>
</dbReference>
<comment type="catalytic activity">
    <reaction evidence="7">
        <text>(6S)-5-methyl-5,6,7,8-tetrahydrofolate + NAD(+) = (6R)-5,10-methylene-5,6,7,8-tetrahydrofolate + NADH + H(+)</text>
        <dbReference type="Rhea" id="RHEA:19821"/>
        <dbReference type="ChEBI" id="CHEBI:15378"/>
        <dbReference type="ChEBI" id="CHEBI:15636"/>
        <dbReference type="ChEBI" id="CHEBI:18608"/>
        <dbReference type="ChEBI" id="CHEBI:57540"/>
        <dbReference type="ChEBI" id="CHEBI:57945"/>
        <dbReference type="EC" id="1.5.1.54"/>
    </reaction>
    <physiologicalReaction direction="right-to-left" evidence="7">
        <dbReference type="Rhea" id="RHEA:19823"/>
    </physiologicalReaction>
</comment>
<keyword evidence="6 8" id="KW-0560">Oxidoreductase</keyword>
<dbReference type="GO" id="GO:0071949">
    <property type="term" value="F:FAD binding"/>
    <property type="evidence" value="ECO:0007669"/>
    <property type="project" value="TreeGrafter"/>
</dbReference>
<dbReference type="HOGENOM" id="CLU_057297_0_0_0"/>
<evidence type="ECO:0000313" key="10">
    <source>
        <dbReference type="Proteomes" id="UP000006558"/>
    </source>
</evidence>
<name>A5IKF1_THEP1</name>
<accession>A5IKF1</accession>
<comment type="cofactor">
    <cofactor evidence="1 8">
        <name>FAD</name>
        <dbReference type="ChEBI" id="CHEBI:57692"/>
    </cofactor>
</comment>
<dbReference type="GO" id="GO:0106312">
    <property type="term" value="F:methylenetetrahydrofolate reductase (NADH) activity"/>
    <property type="evidence" value="ECO:0007669"/>
    <property type="project" value="UniProtKB-EC"/>
</dbReference>
<dbReference type="InterPro" id="IPR003171">
    <property type="entry name" value="Mehydrof_redctse-like"/>
</dbReference>
<evidence type="ECO:0000256" key="1">
    <source>
        <dbReference type="ARBA" id="ARBA00001974"/>
    </source>
</evidence>
<dbReference type="UniPathway" id="UPA00193"/>
<sequence>MRKSLETGKCVVLEVLTPRGTNLDKFMEFTEEAWKTGIDAFTVTDMPMGRVRMAPWAASHLLVESGKDVLMHFTRNTRNMIRIQSDLLGCHALGVKNLLLLSGDNPSHGDYPETTSVNDIDILDLIRLTKLMNEGTDLAGNKIYGKTDFFVGGALNPFSDEDVERAKQKIEAGVDFLVTQPLFNSEVAKKIKEELNTKILASIVFFENAKQMSYFSNVPGIEIPDEIVNSAEKGDDYLKEKSFESVLRFVEETKDVLDGFYIVAIVKDLEKIRKVVEIAKS</sequence>
<dbReference type="eggNOG" id="COG0685">
    <property type="taxonomic scope" value="Bacteria"/>
</dbReference>
<evidence type="ECO:0000256" key="8">
    <source>
        <dbReference type="RuleBase" id="RU003862"/>
    </source>
</evidence>
<proteinExistence type="inferred from homology"/>
<dbReference type="Gene3D" id="3.20.20.220">
    <property type="match status" value="1"/>
</dbReference>
<reference evidence="9 10" key="2">
    <citation type="journal article" date="2009" name="Proc. Natl. Acad. Sci. U.S.A.">
        <title>On the chimeric nature, thermophilic origin, and phylogenetic placement of the Thermotogales.</title>
        <authorList>
            <person name="Zhaxybayeva O."/>
            <person name="Swithers K.S."/>
            <person name="Lapierre P."/>
            <person name="Fournier G.P."/>
            <person name="Bickhart D.M."/>
            <person name="DeBoy R.T."/>
            <person name="Nelson K.E."/>
            <person name="Nesbo C.L."/>
            <person name="Doolittle W.F."/>
            <person name="Gogarten J.P."/>
            <person name="Noll K.M."/>
        </authorList>
    </citation>
    <scope>NUCLEOTIDE SEQUENCE [LARGE SCALE GENOMIC DNA]</scope>
    <source>
        <strain evidence="10">ATCC BAA-488 / DSM 13995 / JCM 10881 / RKU-1</strain>
    </source>
</reference>
<evidence type="ECO:0000313" key="9">
    <source>
        <dbReference type="EMBL" id="ABQ46674.1"/>
    </source>
</evidence>
<dbReference type="EMBL" id="CP000702">
    <property type="protein sequence ID" value="ABQ46674.1"/>
    <property type="molecule type" value="Genomic_DNA"/>
</dbReference>
<protein>
    <recommendedName>
        <fullName evidence="8">Methylenetetrahydrofolate reductase</fullName>
    </recommendedName>
</protein>